<gene>
    <name evidence="2" type="ORF">M2319_004155</name>
</gene>
<keyword evidence="1" id="KW-0812">Transmembrane</keyword>
<feature type="transmembrane region" description="Helical" evidence="1">
    <location>
        <begin position="31"/>
        <end position="54"/>
    </location>
</feature>
<feature type="transmembrane region" description="Helical" evidence="1">
    <location>
        <begin position="189"/>
        <end position="209"/>
    </location>
</feature>
<dbReference type="InterPro" id="IPR018688">
    <property type="entry name" value="PpoB2-like"/>
</dbReference>
<keyword evidence="3" id="KW-1185">Reference proteome</keyword>
<proteinExistence type="predicted"/>
<accession>A0ABT3HHR1</accession>
<protein>
    <submittedName>
        <fullName evidence="2">Metal-binding membrane protein</fullName>
    </submittedName>
</protein>
<feature type="transmembrane region" description="Helical" evidence="1">
    <location>
        <begin position="151"/>
        <end position="177"/>
    </location>
</feature>
<organism evidence="2 3">
    <name type="scientific">Rhodobium gokarnense</name>
    <dbReference type="NCBI Taxonomy" id="364296"/>
    <lineage>
        <taxon>Bacteria</taxon>
        <taxon>Pseudomonadati</taxon>
        <taxon>Pseudomonadota</taxon>
        <taxon>Alphaproteobacteria</taxon>
        <taxon>Hyphomicrobiales</taxon>
        <taxon>Rhodobiaceae</taxon>
        <taxon>Rhodobium</taxon>
    </lineage>
</organism>
<sequence length="317" mass="33789">MTKSPDKDDLSHLGAADRGVAWFARRPRMTVILTVVVLAGLGWVYLLIMVGAMVPDMDMGALGPGMGAFNVFNNFSGLDATARAALAAICAPTAGGYFGMPSAGPWAVSDFFLVLVMWVMMVMAMMLPTAGPMLATYADIADSGRRTGHRAAPVIVLAAGYLSVWVAFAVVASLAQWGLTALQAMTPMMAPASLVLAGTTMIAAGIYQFTPAKYACLTRCQAPVPYFHAKWRDDTAGVFRLGVEQGLFCFGCCWALMAVMFAVGVMNVIWIAILGAAMALEKIVISIWIPRILGVVFFLWGCAVLLMSEPIRRAIGL</sequence>
<dbReference type="RefSeq" id="WP_264603371.1">
    <property type="nucleotide sequence ID" value="NZ_JAOQNS010000014.1"/>
</dbReference>
<keyword evidence="1" id="KW-1133">Transmembrane helix</keyword>
<dbReference type="EMBL" id="JAOQNS010000014">
    <property type="protein sequence ID" value="MCW2309796.1"/>
    <property type="molecule type" value="Genomic_DNA"/>
</dbReference>
<feature type="transmembrane region" description="Helical" evidence="1">
    <location>
        <begin position="111"/>
        <end position="130"/>
    </location>
</feature>
<comment type="caution">
    <text evidence="2">The sequence shown here is derived from an EMBL/GenBank/DDBJ whole genome shotgun (WGS) entry which is preliminary data.</text>
</comment>
<dbReference type="Proteomes" id="UP001209755">
    <property type="component" value="Unassembled WGS sequence"/>
</dbReference>
<evidence type="ECO:0000313" key="3">
    <source>
        <dbReference type="Proteomes" id="UP001209755"/>
    </source>
</evidence>
<evidence type="ECO:0000256" key="1">
    <source>
        <dbReference type="SAM" id="Phobius"/>
    </source>
</evidence>
<feature type="transmembrane region" description="Helical" evidence="1">
    <location>
        <begin position="247"/>
        <end position="273"/>
    </location>
</feature>
<name>A0ABT3HHR1_9HYPH</name>
<feature type="transmembrane region" description="Helical" evidence="1">
    <location>
        <begin position="285"/>
        <end position="307"/>
    </location>
</feature>
<keyword evidence="1" id="KW-0472">Membrane</keyword>
<evidence type="ECO:0000313" key="2">
    <source>
        <dbReference type="EMBL" id="MCW2309796.1"/>
    </source>
</evidence>
<reference evidence="3" key="1">
    <citation type="submission" date="2023-07" db="EMBL/GenBank/DDBJ databases">
        <title>Genome sequencing of Purple Non-Sulfur Bacteria from various extreme environments.</title>
        <authorList>
            <person name="Mayer M."/>
        </authorList>
    </citation>
    <scope>NUCLEOTIDE SEQUENCE [LARGE SCALE GENOMIC DNA]</scope>
    <source>
        <strain evidence="3">DSM 17935</strain>
    </source>
</reference>
<dbReference type="Pfam" id="PF09948">
    <property type="entry name" value="PpoB2"/>
    <property type="match status" value="1"/>
</dbReference>